<feature type="binding site" evidence="3">
    <location>
        <position position="108"/>
    </location>
    <ligand>
        <name>a divalent metal cation</name>
        <dbReference type="ChEBI" id="CHEBI:60240"/>
        <label>1</label>
    </ligand>
</feature>
<feature type="binding site" evidence="3">
    <location>
        <position position="71"/>
    </location>
    <ligand>
        <name>a divalent metal cation</name>
        <dbReference type="ChEBI" id="CHEBI:60240"/>
        <label>1</label>
    </ligand>
</feature>
<dbReference type="SUPFAM" id="SSF102705">
    <property type="entry name" value="NIF3 (NGG1p interacting factor 3)-like"/>
    <property type="match status" value="1"/>
</dbReference>
<accession>A0A3D9E261</accession>
<name>A0A3D9E261_9GAMM</name>
<dbReference type="AlphaFoldDB" id="A0A3D9E261"/>
<feature type="binding site" evidence="3">
    <location>
        <position position="229"/>
    </location>
    <ligand>
        <name>a divalent metal cation</name>
        <dbReference type="ChEBI" id="CHEBI:60240"/>
        <label>1</label>
    </ligand>
</feature>
<evidence type="ECO:0000256" key="1">
    <source>
        <dbReference type="ARBA" id="ARBA00006964"/>
    </source>
</evidence>
<dbReference type="EMBL" id="QRDJ01000006">
    <property type="protein sequence ID" value="REC96534.1"/>
    <property type="molecule type" value="Genomic_DNA"/>
</dbReference>
<protein>
    <submittedName>
        <fullName evidence="4">Dinuclear metal center YbgI/SA1388 family protein</fullName>
    </submittedName>
</protein>
<comment type="caution">
    <text evidence="4">The sequence shown here is derived from an EMBL/GenBank/DDBJ whole genome shotgun (WGS) entry which is preliminary data.</text>
</comment>
<feature type="binding site" evidence="3">
    <location>
        <position position="225"/>
    </location>
    <ligand>
        <name>a divalent metal cation</name>
        <dbReference type="ChEBI" id="CHEBI:60240"/>
        <label>1</label>
    </ligand>
</feature>
<keyword evidence="5" id="KW-1185">Reference proteome</keyword>
<evidence type="ECO:0000256" key="2">
    <source>
        <dbReference type="ARBA" id="ARBA00022723"/>
    </source>
</evidence>
<dbReference type="GO" id="GO:0005737">
    <property type="term" value="C:cytoplasm"/>
    <property type="evidence" value="ECO:0007669"/>
    <property type="project" value="TreeGrafter"/>
</dbReference>
<dbReference type="GO" id="GO:0046872">
    <property type="term" value="F:metal ion binding"/>
    <property type="evidence" value="ECO:0007669"/>
    <property type="project" value="UniProtKB-KW"/>
</dbReference>
<feature type="binding site" evidence="3">
    <location>
        <position position="70"/>
    </location>
    <ligand>
        <name>a divalent metal cation</name>
        <dbReference type="ChEBI" id="CHEBI:60240"/>
        <label>1</label>
    </ligand>
</feature>
<dbReference type="InterPro" id="IPR002678">
    <property type="entry name" value="DUF34/NIF3"/>
</dbReference>
<evidence type="ECO:0000313" key="4">
    <source>
        <dbReference type="EMBL" id="REC96534.1"/>
    </source>
</evidence>
<dbReference type="PANTHER" id="PTHR13799:SF14">
    <property type="entry name" value="GTP CYCLOHYDROLASE 1 TYPE 2 HOMOLOG"/>
    <property type="match status" value="1"/>
</dbReference>
<reference evidence="4 5" key="1">
    <citation type="submission" date="2018-07" db="EMBL/GenBank/DDBJ databases">
        <title>Genomic Encyclopedia of Type Strains, Phase IV (KMG-IV): sequencing the most valuable type-strain genomes for metagenomic binning, comparative biology and taxonomic classification.</title>
        <authorList>
            <person name="Goeker M."/>
        </authorList>
    </citation>
    <scope>NUCLEOTIDE SEQUENCE [LARGE SCALE GENOMIC DNA]</scope>
    <source>
        <strain evidence="4 5">DSM 14324</strain>
    </source>
</reference>
<dbReference type="PANTHER" id="PTHR13799">
    <property type="entry name" value="NGG1 INTERACTING FACTOR 3"/>
    <property type="match status" value="1"/>
</dbReference>
<proteinExistence type="inferred from homology"/>
<dbReference type="Pfam" id="PF01784">
    <property type="entry name" value="DUF34_NIF3"/>
    <property type="match status" value="1"/>
</dbReference>
<dbReference type="NCBIfam" id="TIGR00486">
    <property type="entry name" value="YbgI_SA1388"/>
    <property type="match status" value="1"/>
</dbReference>
<evidence type="ECO:0000313" key="5">
    <source>
        <dbReference type="Proteomes" id="UP000256334"/>
    </source>
</evidence>
<gene>
    <name evidence="4" type="ORF">C8D72_1225</name>
</gene>
<sequence>MAERNHMTARKVLLDDMHALLAPERFKDFTVNGLQVEGSDRVTRIMSGVTASQALLDEAVAWQADMVLVHHGYFWKNEPVAITGMKQRRIATLLAHDINLVAWHLPLDAHATLGNNVLLADRMGWQVKGVLDGEMGQGLLYHGEMTECSQQTLAQQFQQRLDHKPLMISGHDRPIRRIAWCTGGAQDMIIEAAEAGVDAFVSGEVSERTTHLAREMGITYYAAGHHATERDGIRALGVRLAQQHDVEHRFVDIDNPV</sequence>
<dbReference type="Gene3D" id="3.40.1390.30">
    <property type="entry name" value="NIF3 (NGG1p interacting factor 3)-like"/>
    <property type="match status" value="2"/>
</dbReference>
<keyword evidence="2 3" id="KW-0479">Metal-binding</keyword>
<dbReference type="Proteomes" id="UP000256334">
    <property type="component" value="Unassembled WGS sequence"/>
</dbReference>
<organism evidence="4 5">
    <name type="scientific">Kushneria indalinina DSM 14324</name>
    <dbReference type="NCBI Taxonomy" id="1122140"/>
    <lineage>
        <taxon>Bacteria</taxon>
        <taxon>Pseudomonadati</taxon>
        <taxon>Pseudomonadota</taxon>
        <taxon>Gammaproteobacteria</taxon>
        <taxon>Oceanospirillales</taxon>
        <taxon>Halomonadaceae</taxon>
        <taxon>Kushneria</taxon>
    </lineage>
</organism>
<dbReference type="InterPro" id="IPR036069">
    <property type="entry name" value="DUF34/NIF3_sf"/>
</dbReference>
<comment type="similarity">
    <text evidence="1">Belongs to the GTP cyclohydrolase I type 2/NIF3 family.</text>
</comment>
<evidence type="ECO:0000256" key="3">
    <source>
        <dbReference type="PIRSR" id="PIRSR602678-1"/>
    </source>
</evidence>